<protein>
    <submittedName>
        <fullName evidence="1">Uncharacterized protein</fullName>
    </submittedName>
</protein>
<accession>A0A8J6JH70</accession>
<evidence type="ECO:0000313" key="2">
    <source>
        <dbReference type="Proteomes" id="UP000661435"/>
    </source>
</evidence>
<organism evidence="1 2">
    <name type="scientific">Lawsonibacter hominis</name>
    <dbReference type="NCBI Taxonomy" id="2763053"/>
    <lineage>
        <taxon>Bacteria</taxon>
        <taxon>Bacillati</taxon>
        <taxon>Bacillota</taxon>
        <taxon>Clostridia</taxon>
        <taxon>Eubacteriales</taxon>
        <taxon>Oscillospiraceae</taxon>
        <taxon>Lawsonibacter</taxon>
    </lineage>
</organism>
<evidence type="ECO:0000313" key="1">
    <source>
        <dbReference type="EMBL" id="MBC5734740.1"/>
    </source>
</evidence>
<sequence length="90" mass="10064">MTLEQRGERLVITSLPIQDMALLSLGIPLDEPARQVLGALLRGERVAVLAEAMEYRQYKRTAPMGIYQKFVGMERQMREMGIGVIRTSGG</sequence>
<dbReference type="AlphaFoldDB" id="A0A8J6JH70"/>
<keyword evidence="2" id="KW-1185">Reference proteome</keyword>
<gene>
    <name evidence="1" type="ORF">H8S57_13555</name>
</gene>
<dbReference type="RefSeq" id="WP_186908569.1">
    <property type="nucleotide sequence ID" value="NZ_JACOPP010000024.1"/>
</dbReference>
<proteinExistence type="predicted"/>
<comment type="caution">
    <text evidence="1">The sequence shown here is derived from an EMBL/GenBank/DDBJ whole genome shotgun (WGS) entry which is preliminary data.</text>
</comment>
<dbReference type="EMBL" id="JACOPP010000024">
    <property type="protein sequence ID" value="MBC5734740.1"/>
    <property type="molecule type" value="Genomic_DNA"/>
</dbReference>
<name>A0A8J6JH70_9FIRM</name>
<reference evidence="1" key="1">
    <citation type="submission" date="2020-08" db="EMBL/GenBank/DDBJ databases">
        <title>Genome public.</title>
        <authorList>
            <person name="Liu C."/>
            <person name="Sun Q."/>
        </authorList>
    </citation>
    <scope>NUCLEOTIDE SEQUENCE</scope>
    <source>
        <strain evidence="1">NSJ-51</strain>
    </source>
</reference>
<dbReference type="Proteomes" id="UP000661435">
    <property type="component" value="Unassembled WGS sequence"/>
</dbReference>